<dbReference type="InterPro" id="IPR016187">
    <property type="entry name" value="CTDL_fold"/>
</dbReference>
<organism evidence="4 5">
    <name type="scientific">Suricata suricatta</name>
    <name type="common">Meerkat</name>
    <dbReference type="NCBI Taxonomy" id="37032"/>
    <lineage>
        <taxon>Eukaryota</taxon>
        <taxon>Metazoa</taxon>
        <taxon>Chordata</taxon>
        <taxon>Craniata</taxon>
        <taxon>Vertebrata</taxon>
        <taxon>Euteleostomi</taxon>
        <taxon>Mammalia</taxon>
        <taxon>Eutheria</taxon>
        <taxon>Laurasiatheria</taxon>
        <taxon>Carnivora</taxon>
        <taxon>Feliformia</taxon>
        <taxon>Herpestidae</taxon>
        <taxon>Suricata</taxon>
    </lineage>
</organism>
<proteinExistence type="predicted"/>
<evidence type="ECO:0000256" key="1">
    <source>
        <dbReference type="SAM" id="MobiDB-lite"/>
    </source>
</evidence>
<evidence type="ECO:0000313" key="5">
    <source>
        <dbReference type="Proteomes" id="UP000472268"/>
    </source>
</evidence>
<feature type="domain" description="C-type lectin" evidence="3">
    <location>
        <begin position="110"/>
        <end position="212"/>
    </location>
</feature>
<dbReference type="OMA" id="WIGGKAR"/>
<dbReference type="InterPro" id="IPR002352">
    <property type="entry name" value="Eosinophil_major_basic"/>
</dbReference>
<dbReference type="SMART" id="SM00034">
    <property type="entry name" value="CLECT"/>
    <property type="match status" value="1"/>
</dbReference>
<accession>A0A673TV29</accession>
<reference evidence="4" key="3">
    <citation type="submission" date="2025-09" db="UniProtKB">
        <authorList>
            <consortium name="Ensembl"/>
        </authorList>
    </citation>
    <scope>IDENTIFICATION</scope>
</reference>
<name>A0A673TV29_SURSU</name>
<dbReference type="PROSITE" id="PS50041">
    <property type="entry name" value="C_TYPE_LECTIN_2"/>
    <property type="match status" value="1"/>
</dbReference>
<evidence type="ECO:0000256" key="2">
    <source>
        <dbReference type="SAM" id="SignalP"/>
    </source>
</evidence>
<dbReference type="AlphaFoldDB" id="A0A673TV29"/>
<dbReference type="Gene3D" id="3.10.100.10">
    <property type="entry name" value="Mannose-Binding Protein A, subunit A"/>
    <property type="match status" value="1"/>
</dbReference>
<dbReference type="Proteomes" id="UP000472268">
    <property type="component" value="Chromosome 11"/>
</dbReference>
<gene>
    <name evidence="4" type="primary">PRG3</name>
</gene>
<dbReference type="Ensembl" id="ENSSSUT00005019619.1">
    <property type="protein sequence ID" value="ENSSSUP00005017208.1"/>
    <property type="gene ID" value="ENSSSUG00005011115.1"/>
</dbReference>
<reference evidence="4" key="2">
    <citation type="submission" date="2025-08" db="UniProtKB">
        <authorList>
            <consortium name="Ensembl"/>
        </authorList>
    </citation>
    <scope>IDENTIFICATION</scope>
</reference>
<protein>
    <recommendedName>
        <fullName evidence="3">C-type lectin domain-containing protein</fullName>
    </recommendedName>
</protein>
<evidence type="ECO:0000259" key="3">
    <source>
        <dbReference type="PROSITE" id="PS50041"/>
    </source>
</evidence>
<keyword evidence="2" id="KW-0732">Signal</keyword>
<feature type="region of interest" description="Disordered" evidence="1">
    <location>
        <begin position="61"/>
        <end position="86"/>
    </location>
</feature>
<sequence>MKGPLILPLLLLGTVAAFHLENYARSLDSRETQVELNQSLEGSGEQGGDPALIDEVIQSEEEKAKPSGSQVTSEHEEAVDSNLPAPDKDFECPKEEDIIQIPSSPGCKTCNFLMVRQPKPFQCAQSICSRCYRGNLVSIHNYNLDFRILSSARGVCIDEVWIGGISNGWLLHESFRWIDGSCWNFVYWAVGQPARGQGNCVSLRTTGEEGWDHGKGKGWRGRLLHTVPLSYLSLPPQTHSFPQNMSSVRRAETWGFLRAKPGDGELEKGFPSSLTGLGSGPGDCFPYSDRRCD</sequence>
<dbReference type="InterPro" id="IPR016186">
    <property type="entry name" value="C-type_lectin-like/link_sf"/>
</dbReference>
<dbReference type="InterPro" id="IPR001304">
    <property type="entry name" value="C-type_lectin-like"/>
</dbReference>
<dbReference type="SUPFAM" id="SSF56436">
    <property type="entry name" value="C-type lectin-like"/>
    <property type="match status" value="1"/>
</dbReference>
<dbReference type="GO" id="GO:0006955">
    <property type="term" value="P:immune response"/>
    <property type="evidence" value="ECO:0007669"/>
    <property type="project" value="InterPro"/>
</dbReference>
<evidence type="ECO:0000313" key="4">
    <source>
        <dbReference type="Ensembl" id="ENSSSUP00005017208.1"/>
    </source>
</evidence>
<feature type="chain" id="PRO_5025560357" description="C-type lectin domain-containing protein" evidence="2">
    <location>
        <begin position="18"/>
        <end position="293"/>
    </location>
</feature>
<keyword evidence="5" id="KW-1185">Reference proteome</keyword>
<dbReference type="PRINTS" id="PR00770">
    <property type="entry name" value="EMAJORBASICP"/>
</dbReference>
<feature type="signal peptide" evidence="2">
    <location>
        <begin position="1"/>
        <end position="17"/>
    </location>
</feature>
<reference evidence="4 5" key="1">
    <citation type="submission" date="2019-05" db="EMBL/GenBank/DDBJ databases">
        <title>A Chromosome-scale Meerkat (S. suricatta) Genome Assembly.</title>
        <authorList>
            <person name="Dudchenko O."/>
            <person name="Lieberman Aiden E."/>
            <person name="Tung J."/>
            <person name="Barreiro L.B."/>
            <person name="Clutton-Brock T.H."/>
        </authorList>
    </citation>
    <scope>NUCLEOTIDE SEQUENCE [LARGE SCALE GENOMIC DNA]</scope>
</reference>